<sequence length="337" mass="36697">MLQGVKMSSTRVSFHLAACLLNISEARKKDVVEKIAKAAIYNDNGQKHPQATVLNIFSDYDYNRSVITIAAPIDMLGDYVVSACIEAFKSIDLTVHEGIHPCLGAVDLVPIYPLLDVDLEECGTVARSIAESLTLHVPGCSVFLFGHADQPEKRSLVQRRKQLGWFIGKDVKSMENKPDIGATLSQRYGLTGIGASPYVMNCNVTIDTQDLATGRNIASAIRGSSASGLKGIQGMAFPHDGKIEIACNVESFEEADNVVTSPDDSGYISYRVLGNTYYYVSPQSIEAQINKLATDQQIKTVGTALVGFTPEECKQHATYALMKGIGEFWKMRGGIFM</sequence>
<dbReference type="CTD" id="348751"/>
<dbReference type="SUPFAM" id="SSF55116">
    <property type="entry name" value="Formiminotransferase domain of formiminotransferase-cyclodeaminase"/>
    <property type="match status" value="1"/>
</dbReference>
<dbReference type="InterPro" id="IPR051623">
    <property type="entry name" value="FTCD"/>
</dbReference>
<reference evidence="3" key="1">
    <citation type="submission" date="2025-08" db="UniProtKB">
        <authorList>
            <consortium name="RefSeq"/>
        </authorList>
    </citation>
    <scope>IDENTIFICATION</scope>
</reference>
<dbReference type="STRING" id="38654.A0A3Q0H9C5"/>
<name>A0A3Q0H9C5_ALLSI</name>
<protein>
    <submittedName>
        <fullName evidence="3">Formiminotransferase N-terminal subdomain-containing protein isoform X1</fullName>
    </submittedName>
</protein>
<dbReference type="GeneID" id="102374665"/>
<dbReference type="AlphaFoldDB" id="A0A3Q0H9C5"/>
<dbReference type="PANTHER" id="PTHR12234:SF1">
    <property type="entry name" value="FORMIMINOTRANSFERASE N-TERMINAL SUBDOMAIN-CONTAINING PROTEIN"/>
    <property type="match status" value="1"/>
</dbReference>
<dbReference type="Gene3D" id="3.30.990.10">
    <property type="entry name" value="Formiminotransferase, N-terminal subdomain"/>
    <property type="match status" value="1"/>
</dbReference>
<dbReference type="Pfam" id="PF07837">
    <property type="entry name" value="FTCD_N"/>
    <property type="match status" value="1"/>
</dbReference>
<gene>
    <name evidence="3" type="primary">FTCDNL1</name>
</gene>
<feature type="domain" description="Formiminotransferase N-terminal subdomain" evidence="1">
    <location>
        <begin position="15"/>
        <end position="197"/>
    </location>
</feature>
<proteinExistence type="predicted"/>
<dbReference type="PANTHER" id="PTHR12234">
    <property type="entry name" value="FORMIMINOTRANSFERASE-CYCLODEAMINASE"/>
    <property type="match status" value="1"/>
</dbReference>
<dbReference type="Proteomes" id="UP000189705">
    <property type="component" value="Unplaced"/>
</dbReference>
<dbReference type="RefSeq" id="XP_025067040.1">
    <property type="nucleotide sequence ID" value="XM_025211255.1"/>
</dbReference>
<dbReference type="GO" id="GO:0016740">
    <property type="term" value="F:transferase activity"/>
    <property type="evidence" value="ECO:0007669"/>
    <property type="project" value="InterPro"/>
</dbReference>
<dbReference type="InParanoid" id="A0A3Q0H9C5"/>
<accession>A0A3Q0H9C5</accession>
<dbReference type="Gene3D" id="3.30.70.670">
    <property type="entry name" value="Formiminotransferase, C-terminal subdomain"/>
    <property type="match status" value="1"/>
</dbReference>
<evidence type="ECO:0000313" key="2">
    <source>
        <dbReference type="Proteomes" id="UP000189705"/>
    </source>
</evidence>
<dbReference type="GO" id="GO:0005542">
    <property type="term" value="F:folic acid binding"/>
    <property type="evidence" value="ECO:0007669"/>
    <property type="project" value="InterPro"/>
</dbReference>
<dbReference type="InterPro" id="IPR037064">
    <property type="entry name" value="Formiminotransferase_N_sf"/>
</dbReference>
<evidence type="ECO:0000259" key="1">
    <source>
        <dbReference type="SMART" id="SM01222"/>
    </source>
</evidence>
<dbReference type="SMART" id="SM01222">
    <property type="entry name" value="FTCD_N"/>
    <property type="match status" value="1"/>
</dbReference>
<dbReference type="InterPro" id="IPR022384">
    <property type="entry name" value="FormiminoTrfase_cat_dom_sf"/>
</dbReference>
<keyword evidence="2" id="KW-1185">Reference proteome</keyword>
<dbReference type="InterPro" id="IPR037070">
    <property type="entry name" value="Formiminotransferase_C_sf"/>
</dbReference>
<organism evidence="2 3">
    <name type="scientific">Alligator sinensis</name>
    <name type="common">Chinese alligator</name>
    <dbReference type="NCBI Taxonomy" id="38654"/>
    <lineage>
        <taxon>Eukaryota</taxon>
        <taxon>Metazoa</taxon>
        <taxon>Chordata</taxon>
        <taxon>Craniata</taxon>
        <taxon>Vertebrata</taxon>
        <taxon>Euteleostomi</taxon>
        <taxon>Archelosauria</taxon>
        <taxon>Archosauria</taxon>
        <taxon>Crocodylia</taxon>
        <taxon>Alligatoridae</taxon>
        <taxon>Alligatorinae</taxon>
        <taxon>Alligator</taxon>
    </lineage>
</organism>
<dbReference type="KEGG" id="asn:102374665"/>
<evidence type="ECO:0000313" key="3">
    <source>
        <dbReference type="RefSeq" id="XP_025067040.1"/>
    </source>
</evidence>
<dbReference type="InterPro" id="IPR012886">
    <property type="entry name" value="Formiminotransferase_N"/>
</dbReference>